<sequence length="113" mass="12926">MIQVDCPFCGKRNLTEFAYGGEAHIARPKDMAAISDAEFARYLFTRKNPKGAHQERWNHAMGCRRWFNAVRHTVTDQFWATYKVGETAPLPPDDWDGVLSKSEFEATTETEAK</sequence>
<keyword evidence="3" id="KW-1185">Reference proteome</keyword>
<reference evidence="2 3" key="1">
    <citation type="submission" date="2023-04" db="EMBL/GenBank/DDBJ databases">
        <title>Complete genome sequence of Alisedimentitalea scapharcae.</title>
        <authorList>
            <person name="Rong J.-C."/>
            <person name="Yi M.-L."/>
            <person name="Zhao Q."/>
        </authorList>
    </citation>
    <scope>NUCLEOTIDE SEQUENCE [LARGE SCALE GENOMIC DNA]</scope>
    <source>
        <strain evidence="2 3">KCTC 42119</strain>
        <plasmid evidence="2 3">unnamed4</plasmid>
    </source>
</reference>
<evidence type="ECO:0000256" key="1">
    <source>
        <dbReference type="SAM" id="MobiDB-lite"/>
    </source>
</evidence>
<name>A0ABZ2Y0R2_9RHOB</name>
<organism evidence="2 3">
    <name type="scientific">Aliisedimentitalea scapharcae</name>
    <dbReference type="NCBI Taxonomy" id="1524259"/>
    <lineage>
        <taxon>Bacteria</taxon>
        <taxon>Pseudomonadati</taxon>
        <taxon>Pseudomonadota</taxon>
        <taxon>Alphaproteobacteria</taxon>
        <taxon>Rhodobacterales</taxon>
        <taxon>Roseobacteraceae</taxon>
        <taxon>Aliisedimentitalea</taxon>
    </lineage>
</organism>
<dbReference type="Pfam" id="PF04267">
    <property type="entry name" value="SoxD"/>
    <property type="match status" value="1"/>
</dbReference>
<evidence type="ECO:0000313" key="3">
    <source>
        <dbReference type="Proteomes" id="UP001623232"/>
    </source>
</evidence>
<dbReference type="EMBL" id="CP123585">
    <property type="protein sequence ID" value="WZK91157.1"/>
    <property type="molecule type" value="Genomic_DNA"/>
</dbReference>
<gene>
    <name evidence="2" type="ORF">QEZ52_21585</name>
</gene>
<feature type="region of interest" description="Disordered" evidence="1">
    <location>
        <begin position="94"/>
        <end position="113"/>
    </location>
</feature>
<dbReference type="Proteomes" id="UP001623232">
    <property type="component" value="Plasmid unnamed4"/>
</dbReference>
<protein>
    <submittedName>
        <fullName evidence="2">Sarcosine oxidase subunit delta</fullName>
    </submittedName>
</protein>
<keyword evidence="2" id="KW-0614">Plasmid</keyword>
<dbReference type="InterPro" id="IPR006279">
    <property type="entry name" value="SoxD"/>
</dbReference>
<dbReference type="RefSeq" id="WP_343211862.1">
    <property type="nucleotide sequence ID" value="NZ_CP123585.1"/>
</dbReference>
<dbReference type="NCBIfam" id="TIGR01374">
    <property type="entry name" value="soxD"/>
    <property type="match status" value="1"/>
</dbReference>
<dbReference type="Gene3D" id="3.30.2270.10">
    <property type="entry name" value="Folate-binding superfamily"/>
    <property type="match status" value="1"/>
</dbReference>
<dbReference type="InterPro" id="IPR038561">
    <property type="entry name" value="SoxD_sf"/>
</dbReference>
<evidence type="ECO:0000313" key="2">
    <source>
        <dbReference type="EMBL" id="WZK91157.1"/>
    </source>
</evidence>
<proteinExistence type="predicted"/>
<accession>A0ABZ2Y0R2</accession>
<geneLocation type="plasmid" evidence="2 3">
    <name>unnamed4</name>
</geneLocation>